<dbReference type="EMBL" id="JAGEUA010000004">
    <property type="protein sequence ID" value="KAL0984634.1"/>
    <property type="molecule type" value="Genomic_DNA"/>
</dbReference>
<sequence length="159" mass="18117">MSEMGVVERKAKETETGTLFTPHNQLFSNDILIEPHIQTRIDHFHLDALGVGRLQISLLWGNLKTQVQQYLSNLIVAFDKPHWVKQLPDLQNLASATGIEDDAKHLQVKICDHHKLFVKIWKAEVANRGNIHCGYHTGEQIDVLGHPMIGDCNRFERPP</sequence>
<comment type="caution">
    <text evidence="1">The sequence shown here is derived from an EMBL/GenBank/DDBJ whole genome shotgun (WGS) entry which is preliminary data.</text>
</comment>
<reference evidence="1 2" key="1">
    <citation type="submission" date="2024-06" db="EMBL/GenBank/DDBJ databases">
        <authorList>
            <person name="Pan Q."/>
            <person name="Wen M."/>
            <person name="Jouanno E."/>
            <person name="Zahm M."/>
            <person name="Klopp C."/>
            <person name="Cabau C."/>
            <person name="Louis A."/>
            <person name="Berthelot C."/>
            <person name="Parey E."/>
            <person name="Roest Crollius H."/>
            <person name="Montfort J."/>
            <person name="Robinson-Rechavi M."/>
            <person name="Bouchez O."/>
            <person name="Lampietro C."/>
            <person name="Lopez Roques C."/>
            <person name="Donnadieu C."/>
            <person name="Postlethwait J."/>
            <person name="Bobe J."/>
            <person name="Verreycken H."/>
            <person name="Guiguen Y."/>
        </authorList>
    </citation>
    <scope>NUCLEOTIDE SEQUENCE [LARGE SCALE GENOMIC DNA]</scope>
    <source>
        <strain evidence="1">Up_M1</strain>
        <tissue evidence="1">Testis</tissue>
    </source>
</reference>
<evidence type="ECO:0000313" key="1">
    <source>
        <dbReference type="EMBL" id="KAL0984634.1"/>
    </source>
</evidence>
<proteinExistence type="predicted"/>
<organism evidence="1 2">
    <name type="scientific">Umbra pygmaea</name>
    <name type="common">Eastern mudminnow</name>
    <dbReference type="NCBI Taxonomy" id="75934"/>
    <lineage>
        <taxon>Eukaryota</taxon>
        <taxon>Metazoa</taxon>
        <taxon>Chordata</taxon>
        <taxon>Craniata</taxon>
        <taxon>Vertebrata</taxon>
        <taxon>Euteleostomi</taxon>
        <taxon>Actinopterygii</taxon>
        <taxon>Neopterygii</taxon>
        <taxon>Teleostei</taxon>
        <taxon>Protacanthopterygii</taxon>
        <taxon>Esociformes</taxon>
        <taxon>Umbridae</taxon>
        <taxon>Umbra</taxon>
    </lineage>
</organism>
<accession>A0ABD0X0I8</accession>
<evidence type="ECO:0000313" key="2">
    <source>
        <dbReference type="Proteomes" id="UP001557470"/>
    </source>
</evidence>
<protein>
    <submittedName>
        <fullName evidence="1">Uncharacterized protein</fullName>
    </submittedName>
</protein>
<gene>
    <name evidence="1" type="ORF">UPYG_G00144480</name>
</gene>
<dbReference type="AlphaFoldDB" id="A0ABD0X0I8"/>
<keyword evidence="2" id="KW-1185">Reference proteome</keyword>
<name>A0ABD0X0I8_UMBPY</name>
<dbReference type="Proteomes" id="UP001557470">
    <property type="component" value="Unassembled WGS sequence"/>
</dbReference>